<feature type="transmembrane region" description="Helical" evidence="1">
    <location>
        <begin position="186"/>
        <end position="208"/>
    </location>
</feature>
<dbReference type="InterPro" id="IPR048041">
    <property type="entry name" value="VpsF-like"/>
</dbReference>
<dbReference type="RefSeq" id="WP_134054816.1">
    <property type="nucleotide sequence ID" value="NZ_BAAAEO010000001.1"/>
</dbReference>
<accession>A0ABP3NE96</accession>
<dbReference type="EMBL" id="BAAAEO010000001">
    <property type="protein sequence ID" value="GAA0542517.1"/>
    <property type="molecule type" value="Genomic_DNA"/>
</dbReference>
<keyword evidence="1" id="KW-0472">Membrane</keyword>
<feature type="transmembrane region" description="Helical" evidence="1">
    <location>
        <begin position="108"/>
        <end position="127"/>
    </location>
</feature>
<dbReference type="NCBIfam" id="NF038256">
    <property type="entry name" value="exopoly_VpsF"/>
    <property type="match status" value="1"/>
</dbReference>
<feature type="transmembrane region" description="Helical" evidence="1">
    <location>
        <begin position="347"/>
        <end position="368"/>
    </location>
</feature>
<feature type="transmembrane region" description="Helical" evidence="1">
    <location>
        <begin position="54"/>
        <end position="71"/>
    </location>
</feature>
<keyword evidence="1" id="KW-1133">Transmembrane helix</keyword>
<comment type="caution">
    <text evidence="2">The sequence shown here is derived from an EMBL/GenBank/DDBJ whole genome shotgun (WGS) entry which is preliminary data.</text>
</comment>
<name>A0ABP3NE96_9GAMM</name>
<feature type="transmembrane region" description="Helical" evidence="1">
    <location>
        <begin position="83"/>
        <end position="102"/>
    </location>
</feature>
<feature type="transmembrane region" description="Helical" evidence="1">
    <location>
        <begin position="215"/>
        <end position="233"/>
    </location>
</feature>
<evidence type="ECO:0000256" key="1">
    <source>
        <dbReference type="SAM" id="Phobius"/>
    </source>
</evidence>
<protein>
    <submittedName>
        <fullName evidence="2">VpsF family polysaccharide biosynthesis protein</fullName>
    </submittedName>
</protein>
<dbReference type="Proteomes" id="UP001501169">
    <property type="component" value="Unassembled WGS sequence"/>
</dbReference>
<feature type="transmembrane region" description="Helical" evidence="1">
    <location>
        <begin position="375"/>
        <end position="394"/>
    </location>
</feature>
<feature type="transmembrane region" description="Helical" evidence="1">
    <location>
        <begin position="239"/>
        <end position="255"/>
    </location>
</feature>
<sequence>MPDIFQRNMLMPAPQLSLLVLALAIIALFSLSGNVLYLFGISYDSPGGSPLQKIHPSSYLLLLSMMIWALYRGGIQQLYSLTLLRSHFLLLAAAVCLLLQDILLGRPLSSAIVSYVSAALFVMLLKAQSLKRLLQLKQILLLLLFANAAVGVYEYLTGGLIAPLVLTDISSGDVIDTSHWGQVRSAGLMGHPLTSTMLSGFFLVCFGARFLFARVSLGESLTAVMLLVALPLFGGRGSILAFLLVLLLMLSIKGAQSLQRRAMSRNALLYLLSSLLLLPLLLYAAYLAGLLDPVLSRMEDDQGSASTRLIAIEIMLDTPLINILLGDIDRSLAAKVLLYGSRYGIEIGWIALTLTYGALLSGFLLYALYLNLSHLYRKLSALLIFPWLYAVIAWSSGTGISGKTIMLSAALIMTLLLFAEEHDVRHGAITG</sequence>
<keyword evidence="1" id="KW-0812">Transmembrane</keyword>
<reference evidence="3" key="1">
    <citation type="journal article" date="2019" name="Int. J. Syst. Evol. Microbiol.">
        <title>The Global Catalogue of Microorganisms (GCM) 10K type strain sequencing project: providing services to taxonomists for standard genome sequencing and annotation.</title>
        <authorList>
            <consortium name="The Broad Institute Genomics Platform"/>
            <consortium name="The Broad Institute Genome Sequencing Center for Infectious Disease"/>
            <person name="Wu L."/>
            <person name="Ma J."/>
        </authorList>
    </citation>
    <scope>NUCLEOTIDE SEQUENCE [LARGE SCALE GENOMIC DNA]</scope>
    <source>
        <strain evidence="3">JCM 14331</strain>
    </source>
</reference>
<evidence type="ECO:0000313" key="2">
    <source>
        <dbReference type="EMBL" id="GAA0542517.1"/>
    </source>
</evidence>
<feature type="transmembrane region" description="Helical" evidence="1">
    <location>
        <begin position="139"/>
        <end position="166"/>
    </location>
</feature>
<organism evidence="2 3">
    <name type="scientific">Rheinheimera aquimaris</name>
    <dbReference type="NCBI Taxonomy" id="412437"/>
    <lineage>
        <taxon>Bacteria</taxon>
        <taxon>Pseudomonadati</taxon>
        <taxon>Pseudomonadota</taxon>
        <taxon>Gammaproteobacteria</taxon>
        <taxon>Chromatiales</taxon>
        <taxon>Chromatiaceae</taxon>
        <taxon>Rheinheimera</taxon>
    </lineage>
</organism>
<feature type="transmembrane region" description="Helical" evidence="1">
    <location>
        <begin position="16"/>
        <end position="42"/>
    </location>
</feature>
<feature type="transmembrane region" description="Helical" evidence="1">
    <location>
        <begin position="267"/>
        <end position="288"/>
    </location>
</feature>
<keyword evidence="3" id="KW-1185">Reference proteome</keyword>
<evidence type="ECO:0000313" key="3">
    <source>
        <dbReference type="Proteomes" id="UP001501169"/>
    </source>
</evidence>
<proteinExistence type="predicted"/>
<gene>
    <name evidence="2" type="ORF">GCM10009098_07750</name>
</gene>